<dbReference type="InterPro" id="IPR012337">
    <property type="entry name" value="RNaseH-like_sf"/>
</dbReference>
<dbReference type="InterPro" id="IPR036397">
    <property type="entry name" value="RNaseH_sf"/>
</dbReference>
<dbReference type="Gene3D" id="3.30.420.10">
    <property type="entry name" value="Ribonuclease H-like superfamily/Ribonuclease H"/>
    <property type="match status" value="1"/>
</dbReference>
<accession>A0A9Q1F5V8</accession>
<dbReference type="AlphaFoldDB" id="A0A9Q1F5V8"/>
<dbReference type="OrthoDB" id="8187670at2759"/>
<dbReference type="Pfam" id="PF00665">
    <property type="entry name" value="rve"/>
    <property type="match status" value="1"/>
</dbReference>
<reference evidence="3" key="1">
    <citation type="journal article" date="2023" name="Science">
        <title>Genome structures resolve the early diversification of teleost fishes.</title>
        <authorList>
            <person name="Parey E."/>
            <person name="Louis A."/>
            <person name="Montfort J."/>
            <person name="Bouchez O."/>
            <person name="Roques C."/>
            <person name="Iampietro C."/>
            <person name="Lluch J."/>
            <person name="Castinel A."/>
            <person name="Donnadieu C."/>
            <person name="Desvignes T."/>
            <person name="Floi Bucao C."/>
            <person name="Jouanno E."/>
            <person name="Wen M."/>
            <person name="Mejri S."/>
            <person name="Dirks R."/>
            <person name="Jansen H."/>
            <person name="Henkel C."/>
            <person name="Chen W.J."/>
            <person name="Zahm M."/>
            <person name="Cabau C."/>
            <person name="Klopp C."/>
            <person name="Thompson A.W."/>
            <person name="Robinson-Rechavi M."/>
            <person name="Braasch I."/>
            <person name="Lecointre G."/>
            <person name="Bobe J."/>
            <person name="Postlethwait J.H."/>
            <person name="Berthelot C."/>
            <person name="Roest Crollius H."/>
            <person name="Guiguen Y."/>
        </authorList>
    </citation>
    <scope>NUCLEOTIDE SEQUENCE</scope>
    <source>
        <strain evidence="3">WJC10195</strain>
    </source>
</reference>
<dbReference type="EMBL" id="JAINUF010000008">
    <property type="protein sequence ID" value="KAJ8351630.1"/>
    <property type="molecule type" value="Genomic_DNA"/>
</dbReference>
<evidence type="ECO:0000313" key="4">
    <source>
        <dbReference type="Proteomes" id="UP001152622"/>
    </source>
</evidence>
<comment type="caution">
    <text evidence="3">The sequence shown here is derived from an EMBL/GenBank/DDBJ whole genome shotgun (WGS) entry which is preliminary data.</text>
</comment>
<dbReference type="InterPro" id="IPR001584">
    <property type="entry name" value="Integrase_cat-core"/>
</dbReference>
<evidence type="ECO:0000256" key="1">
    <source>
        <dbReference type="SAM" id="MobiDB-lite"/>
    </source>
</evidence>
<keyword evidence="4" id="KW-1185">Reference proteome</keyword>
<dbReference type="Gene3D" id="1.10.340.70">
    <property type="match status" value="1"/>
</dbReference>
<dbReference type="Proteomes" id="UP001152622">
    <property type="component" value="Chromosome 8"/>
</dbReference>
<dbReference type="PROSITE" id="PS50994">
    <property type="entry name" value="INTEGRASE"/>
    <property type="match status" value="1"/>
</dbReference>
<feature type="domain" description="Integrase catalytic" evidence="2">
    <location>
        <begin position="223"/>
        <end position="380"/>
    </location>
</feature>
<dbReference type="GO" id="GO:0003676">
    <property type="term" value="F:nucleic acid binding"/>
    <property type="evidence" value="ECO:0007669"/>
    <property type="project" value="InterPro"/>
</dbReference>
<dbReference type="InterPro" id="IPR041588">
    <property type="entry name" value="Integrase_H2C2"/>
</dbReference>
<sequence>MSFNKMLMDYELLKHEQATYSGKDTDHCYATMEVSLASIKREPSDSAPATMEVSLASIKREPSDSAPATMEVSLASIKREPSDSAPDTPAKHQAVGKMDQFQWFQHINWFLQRGFCQQSLTKKIRASIVRASKNYLIEDGRLFYTGEDMPKPVVMTPEERETVLQECHDYWGHHAKRSTADKVCHNYYWKTRSHDTEEWVKSCPNCLQNKPKKLVGRDRHPIVVQKPWSVLGMDLIGPLPTTPRGHVYVLTMTDLFTKWVIAEPLKTNTAAEVASKLTFYLKLFGLVDKIITDQGSEFVNELNNDLCEILHMKHSISSTSRQTNDQGERTNRNINNILKKYINEKQNDWDNYVTDAVFAINTSKQASTKHTPYLAMFNRHPKMPTALSWNPLDDDFVIGSVEDGIDERIQEAEKMFENIRQNIDKTQKKRKKDNMSQETVQRKR</sequence>
<gene>
    <name evidence="3" type="ORF">SKAU_G00231060</name>
</gene>
<proteinExistence type="predicted"/>
<evidence type="ECO:0000259" key="2">
    <source>
        <dbReference type="PROSITE" id="PS50994"/>
    </source>
</evidence>
<dbReference type="GO" id="GO:0015074">
    <property type="term" value="P:DNA integration"/>
    <property type="evidence" value="ECO:0007669"/>
    <property type="project" value="InterPro"/>
</dbReference>
<organism evidence="3 4">
    <name type="scientific">Synaphobranchus kaupii</name>
    <name type="common">Kaup's arrowtooth eel</name>
    <dbReference type="NCBI Taxonomy" id="118154"/>
    <lineage>
        <taxon>Eukaryota</taxon>
        <taxon>Metazoa</taxon>
        <taxon>Chordata</taxon>
        <taxon>Craniata</taxon>
        <taxon>Vertebrata</taxon>
        <taxon>Euteleostomi</taxon>
        <taxon>Actinopterygii</taxon>
        <taxon>Neopterygii</taxon>
        <taxon>Teleostei</taxon>
        <taxon>Anguilliformes</taxon>
        <taxon>Synaphobranchidae</taxon>
        <taxon>Synaphobranchus</taxon>
    </lineage>
</organism>
<evidence type="ECO:0000313" key="3">
    <source>
        <dbReference type="EMBL" id="KAJ8351630.1"/>
    </source>
</evidence>
<protein>
    <recommendedName>
        <fullName evidence="2">Integrase catalytic domain-containing protein</fullName>
    </recommendedName>
</protein>
<name>A0A9Q1F5V8_SYNKA</name>
<dbReference type="SUPFAM" id="SSF53098">
    <property type="entry name" value="Ribonuclease H-like"/>
    <property type="match status" value="1"/>
</dbReference>
<dbReference type="Pfam" id="PF17921">
    <property type="entry name" value="Integrase_H2C2"/>
    <property type="match status" value="1"/>
</dbReference>
<dbReference type="PANTHER" id="PTHR47266">
    <property type="entry name" value="ENDONUCLEASE-RELATED"/>
    <property type="match status" value="1"/>
</dbReference>
<feature type="region of interest" description="Disordered" evidence="1">
    <location>
        <begin position="422"/>
        <end position="444"/>
    </location>
</feature>
<dbReference type="InterPro" id="IPR052160">
    <property type="entry name" value="Gypsy_RT_Integrase-like"/>
</dbReference>